<comment type="caution">
    <text evidence="1">The sequence shown here is derived from an EMBL/GenBank/DDBJ whole genome shotgun (WGS) entry which is preliminary data.</text>
</comment>
<dbReference type="EMBL" id="JBHEZZ010000023">
    <property type="protein sequence ID" value="MFC1405727.1"/>
    <property type="molecule type" value="Genomic_DNA"/>
</dbReference>
<dbReference type="RefSeq" id="WP_157624070.1">
    <property type="nucleotide sequence ID" value="NZ_JBHEZZ010000023.1"/>
</dbReference>
<evidence type="ECO:0000313" key="2">
    <source>
        <dbReference type="Proteomes" id="UP001592528"/>
    </source>
</evidence>
<reference evidence="1 2" key="1">
    <citation type="submission" date="2024-09" db="EMBL/GenBank/DDBJ databases">
        <authorList>
            <person name="Lee S.D."/>
        </authorList>
    </citation>
    <scope>NUCLEOTIDE SEQUENCE [LARGE SCALE GENOMIC DNA]</scope>
    <source>
        <strain evidence="1 2">N1-5</strain>
    </source>
</reference>
<protein>
    <submittedName>
        <fullName evidence="1">Uncharacterized protein</fullName>
    </submittedName>
</protein>
<sequence length="134" mass="14842">MAKAKVLLAYQGFWKLQEEAYSSGSLDGLPINTYALGQAAADIRSTLQYYQSQHEVMRGHPVLTPTVSALDTAKKTATITDCIDTSNFLPVDATTGKPEKLTSDVHRHPWTFTATFDNVQWYIVTGTIDRARTC</sequence>
<keyword evidence="2" id="KW-1185">Reference proteome</keyword>
<evidence type="ECO:0000313" key="1">
    <source>
        <dbReference type="EMBL" id="MFC1405727.1"/>
    </source>
</evidence>
<name>A0ABV6UWG7_9ACTN</name>
<gene>
    <name evidence="1" type="ORF">ACEZDJ_31000</name>
</gene>
<accession>A0ABV6UWG7</accession>
<organism evidence="1 2">
    <name type="scientific">Streptacidiphilus cavernicola</name>
    <dbReference type="NCBI Taxonomy" id="3342716"/>
    <lineage>
        <taxon>Bacteria</taxon>
        <taxon>Bacillati</taxon>
        <taxon>Actinomycetota</taxon>
        <taxon>Actinomycetes</taxon>
        <taxon>Kitasatosporales</taxon>
        <taxon>Streptomycetaceae</taxon>
        <taxon>Streptacidiphilus</taxon>
    </lineage>
</organism>
<dbReference type="Proteomes" id="UP001592528">
    <property type="component" value="Unassembled WGS sequence"/>
</dbReference>
<proteinExistence type="predicted"/>